<feature type="chain" id="PRO_5025667381" evidence="2">
    <location>
        <begin position="26"/>
        <end position="91"/>
    </location>
</feature>
<feature type="signal peptide" evidence="2">
    <location>
        <begin position="1"/>
        <end position="25"/>
    </location>
</feature>
<proteinExistence type="predicted"/>
<evidence type="ECO:0000256" key="2">
    <source>
        <dbReference type="SAM" id="SignalP"/>
    </source>
</evidence>
<evidence type="ECO:0000256" key="1">
    <source>
        <dbReference type="SAM" id="Phobius"/>
    </source>
</evidence>
<name>A0A6A4SGC1_SCOMX</name>
<keyword evidence="1" id="KW-0812">Transmembrane</keyword>
<comment type="caution">
    <text evidence="3">The sequence shown here is derived from an EMBL/GenBank/DDBJ whole genome shotgun (WGS) entry which is preliminary data.</text>
</comment>
<protein>
    <submittedName>
        <fullName evidence="3">Uncharacterized protein</fullName>
    </submittedName>
</protein>
<keyword evidence="1" id="KW-1133">Transmembrane helix</keyword>
<dbReference type="AlphaFoldDB" id="A0A6A4SGC1"/>
<feature type="transmembrane region" description="Helical" evidence="1">
    <location>
        <begin position="62"/>
        <end position="81"/>
    </location>
</feature>
<keyword evidence="1" id="KW-0472">Membrane</keyword>
<gene>
    <name evidence="3" type="ORF">F2P81_017671</name>
</gene>
<accession>A0A6A4SGC1</accession>
<dbReference type="EMBL" id="VEVO01000015">
    <property type="protein sequence ID" value="KAF0030940.1"/>
    <property type="molecule type" value="Genomic_DNA"/>
</dbReference>
<organism evidence="3 4">
    <name type="scientific">Scophthalmus maximus</name>
    <name type="common">Turbot</name>
    <name type="synonym">Psetta maxima</name>
    <dbReference type="NCBI Taxonomy" id="52904"/>
    <lineage>
        <taxon>Eukaryota</taxon>
        <taxon>Metazoa</taxon>
        <taxon>Chordata</taxon>
        <taxon>Craniata</taxon>
        <taxon>Vertebrata</taxon>
        <taxon>Euteleostomi</taxon>
        <taxon>Actinopterygii</taxon>
        <taxon>Neopterygii</taxon>
        <taxon>Teleostei</taxon>
        <taxon>Neoteleostei</taxon>
        <taxon>Acanthomorphata</taxon>
        <taxon>Carangaria</taxon>
        <taxon>Pleuronectiformes</taxon>
        <taxon>Pleuronectoidei</taxon>
        <taxon>Scophthalmidae</taxon>
        <taxon>Scophthalmus</taxon>
    </lineage>
</organism>
<evidence type="ECO:0000313" key="3">
    <source>
        <dbReference type="EMBL" id="KAF0030940.1"/>
    </source>
</evidence>
<dbReference type="Proteomes" id="UP000438429">
    <property type="component" value="Unassembled WGS sequence"/>
</dbReference>
<evidence type="ECO:0000313" key="4">
    <source>
        <dbReference type="Proteomes" id="UP000438429"/>
    </source>
</evidence>
<keyword evidence="2" id="KW-0732">Signal</keyword>
<reference evidence="3 4" key="1">
    <citation type="submission" date="2019-06" db="EMBL/GenBank/DDBJ databases">
        <title>Draft genomes of female and male turbot (Scophthalmus maximus).</title>
        <authorList>
            <person name="Xu H."/>
            <person name="Xu X.-W."/>
            <person name="Shao C."/>
            <person name="Chen S."/>
        </authorList>
    </citation>
    <scope>NUCLEOTIDE SEQUENCE [LARGE SCALE GENOMIC DNA]</scope>
    <source>
        <strain evidence="3">Ysfricsl-2016a</strain>
        <tissue evidence="3">Blood</tissue>
    </source>
</reference>
<sequence>MAPVETRRSLLPVLLSLILLQLVVTATQEGAWHDHTHGRPGSELHDQTSCCSWKRLVFTLQWPGGFCQVIIIIIIIIDSDIREERQVVQIS</sequence>